<accession>A0A1F6TPI4</accession>
<evidence type="ECO:0000256" key="2">
    <source>
        <dbReference type="ARBA" id="ARBA00005684"/>
    </source>
</evidence>
<proteinExistence type="inferred from homology"/>
<dbReference type="PANTHER" id="PTHR32438">
    <property type="entry name" value="4-ALPHA-GLUCANOTRANSFERASE DPE1, CHLOROPLASTIC/AMYLOPLASTIC"/>
    <property type="match status" value="1"/>
</dbReference>
<dbReference type="NCBIfam" id="NF011080">
    <property type="entry name" value="PRK14508.1-3"/>
    <property type="match status" value="1"/>
</dbReference>
<dbReference type="Gene3D" id="3.20.20.80">
    <property type="entry name" value="Glycosidases"/>
    <property type="match status" value="1"/>
</dbReference>
<dbReference type="EC" id="2.4.1.25" evidence="3 10"/>
<evidence type="ECO:0000313" key="11">
    <source>
        <dbReference type="EMBL" id="OGI47041.1"/>
    </source>
</evidence>
<dbReference type="AlphaFoldDB" id="A0A1F6TPI4"/>
<dbReference type="Proteomes" id="UP000179360">
    <property type="component" value="Unassembled WGS sequence"/>
</dbReference>
<feature type="non-terminal residue" evidence="11">
    <location>
        <position position="471"/>
    </location>
</feature>
<dbReference type="Pfam" id="PF02446">
    <property type="entry name" value="Glyco_hydro_77"/>
    <property type="match status" value="1"/>
</dbReference>
<evidence type="ECO:0000256" key="7">
    <source>
        <dbReference type="ARBA" id="ARBA00023277"/>
    </source>
</evidence>
<evidence type="ECO:0000313" key="12">
    <source>
        <dbReference type="Proteomes" id="UP000179360"/>
    </source>
</evidence>
<evidence type="ECO:0000256" key="5">
    <source>
        <dbReference type="ARBA" id="ARBA00022676"/>
    </source>
</evidence>
<evidence type="ECO:0000256" key="9">
    <source>
        <dbReference type="ARBA" id="ARBA00031501"/>
    </source>
</evidence>
<dbReference type="EMBL" id="MFSY01000030">
    <property type="protein sequence ID" value="OGI47041.1"/>
    <property type="molecule type" value="Genomic_DNA"/>
</dbReference>
<reference evidence="11 12" key="1">
    <citation type="journal article" date="2016" name="Nat. Commun.">
        <title>Thousands of microbial genomes shed light on interconnected biogeochemical processes in an aquifer system.</title>
        <authorList>
            <person name="Anantharaman K."/>
            <person name="Brown C.T."/>
            <person name="Hug L.A."/>
            <person name="Sharon I."/>
            <person name="Castelle C.J."/>
            <person name="Probst A.J."/>
            <person name="Thomas B.C."/>
            <person name="Singh A."/>
            <person name="Wilkins M.J."/>
            <person name="Karaoz U."/>
            <person name="Brodie E.L."/>
            <person name="Williams K.H."/>
            <person name="Hubbard S.S."/>
            <person name="Banfield J.F."/>
        </authorList>
    </citation>
    <scope>NUCLEOTIDE SEQUENCE [LARGE SCALE GENOMIC DNA]</scope>
</reference>
<evidence type="ECO:0000256" key="6">
    <source>
        <dbReference type="ARBA" id="ARBA00022679"/>
    </source>
</evidence>
<gene>
    <name evidence="11" type="ORF">A2637_03635</name>
</gene>
<dbReference type="PANTHER" id="PTHR32438:SF5">
    <property type="entry name" value="4-ALPHA-GLUCANOTRANSFERASE DPE1, CHLOROPLASTIC_AMYLOPLASTIC"/>
    <property type="match status" value="1"/>
</dbReference>
<organism evidence="11 12">
    <name type="scientific">Candidatus Muproteobacteria bacterium RIFCSPHIGHO2_01_FULL_65_16</name>
    <dbReference type="NCBI Taxonomy" id="1817764"/>
    <lineage>
        <taxon>Bacteria</taxon>
        <taxon>Pseudomonadati</taxon>
        <taxon>Pseudomonadota</taxon>
        <taxon>Candidatus Muproteobacteria</taxon>
    </lineage>
</organism>
<evidence type="ECO:0000256" key="3">
    <source>
        <dbReference type="ARBA" id="ARBA00012560"/>
    </source>
</evidence>
<sequence>MLLHPTSLPGGDLGPDAYRFADFLAQAGFSVWQMLPLGPTRHDDASPYNCLSAHAGNPRLVSPGRIGEWGWLEPATAGDGREALHHAFRAFGSRASGEERAAYEAFRESEQAWLEDYALFEALRKEHHGLAWWEWPPALRDRGPDALGQARARLAADIEEVRFEQFVFARQWRELKAYANERGVLLFGDMPIFVAHDSTEVWAHREYFLLDAAGQPLMVAGVPPDYFSATGQRWGNPLYDWERMRADGFRWWTIRLRTELQRFDLIRVDHFRGFEACWEIPAAAATAENGRWAKAPGRELFAALTRELGALPLVAEDLGFITPAVHALREQYGFPGMKILQFAFDSGPDNPYLPHNHSADCVVYTGTHDNDTTRAWFEALPPEKQLAVVEYLGYRHEPMPWPLIRAALMSVARLAVLPLQDILGLGRGQRMNTPGTTSGNWRWRFEWDQLTEDIGAKLKRLIALYGRELVK</sequence>
<name>A0A1F6TPI4_9PROT</name>
<evidence type="ECO:0000256" key="4">
    <source>
        <dbReference type="ARBA" id="ARBA00020295"/>
    </source>
</evidence>
<keyword evidence="5 10" id="KW-0328">Glycosyltransferase</keyword>
<evidence type="ECO:0000256" key="10">
    <source>
        <dbReference type="RuleBase" id="RU361207"/>
    </source>
</evidence>
<dbReference type="SUPFAM" id="SSF51445">
    <property type="entry name" value="(Trans)glycosidases"/>
    <property type="match status" value="1"/>
</dbReference>
<dbReference type="STRING" id="1817764.A2637_03635"/>
<dbReference type="GO" id="GO:0004134">
    <property type="term" value="F:4-alpha-glucanotransferase activity"/>
    <property type="evidence" value="ECO:0007669"/>
    <property type="project" value="UniProtKB-EC"/>
</dbReference>
<dbReference type="InterPro" id="IPR017853">
    <property type="entry name" value="GH"/>
</dbReference>
<comment type="catalytic activity">
    <reaction evidence="1 10">
        <text>Transfers a segment of a (1-&gt;4)-alpha-D-glucan to a new position in an acceptor, which may be glucose or a (1-&gt;4)-alpha-D-glucan.</text>
        <dbReference type="EC" id="2.4.1.25"/>
    </reaction>
</comment>
<comment type="caution">
    <text evidence="11">The sequence shown here is derived from an EMBL/GenBank/DDBJ whole genome shotgun (WGS) entry which is preliminary data.</text>
</comment>
<evidence type="ECO:0000256" key="8">
    <source>
        <dbReference type="ARBA" id="ARBA00031423"/>
    </source>
</evidence>
<keyword evidence="6 10" id="KW-0808">Transferase</keyword>
<dbReference type="InterPro" id="IPR003385">
    <property type="entry name" value="Glyco_hydro_77"/>
</dbReference>
<comment type="similarity">
    <text evidence="2 10">Belongs to the disproportionating enzyme family.</text>
</comment>
<dbReference type="NCBIfam" id="TIGR00217">
    <property type="entry name" value="malQ"/>
    <property type="match status" value="1"/>
</dbReference>
<dbReference type="GO" id="GO:0005975">
    <property type="term" value="P:carbohydrate metabolic process"/>
    <property type="evidence" value="ECO:0007669"/>
    <property type="project" value="InterPro"/>
</dbReference>
<evidence type="ECO:0000256" key="1">
    <source>
        <dbReference type="ARBA" id="ARBA00000439"/>
    </source>
</evidence>
<keyword evidence="7 10" id="KW-0119">Carbohydrate metabolism</keyword>
<protein>
    <recommendedName>
        <fullName evidence="4 10">4-alpha-glucanotransferase</fullName>
        <ecNumber evidence="3 10">2.4.1.25</ecNumber>
    </recommendedName>
    <alternativeName>
        <fullName evidence="8 10">Amylomaltase</fullName>
    </alternativeName>
    <alternativeName>
        <fullName evidence="9 10">Disproportionating enzyme</fullName>
    </alternativeName>
</protein>